<dbReference type="OrthoDB" id="7362982at2"/>
<proteinExistence type="predicted"/>
<gene>
    <name evidence="2" type="ORF">C5F48_07555</name>
</gene>
<dbReference type="Gene3D" id="3.40.30.10">
    <property type="entry name" value="Glutaredoxin"/>
    <property type="match status" value="1"/>
</dbReference>
<sequence length="121" mass="13649">MRHLGKIFLASALLWSSPVTAAELQLLMFEQPGCLYCARWNAEVAPAYPLTEEGRAAPLRRLQLRDPVPEDIRLVSPPVFTPTFVLVRDGQEQGRLEGYPGEDFFWPLLDELIDSARPALE</sequence>
<comment type="caution">
    <text evidence="2">The sequence shown here is derived from an EMBL/GenBank/DDBJ whole genome shotgun (WGS) entry which is preliminary data.</text>
</comment>
<feature type="chain" id="PRO_5015445232" evidence="1">
    <location>
        <begin position="22"/>
        <end position="121"/>
    </location>
</feature>
<keyword evidence="1" id="KW-0732">Signal</keyword>
<dbReference type="EMBL" id="PZKG01000024">
    <property type="protein sequence ID" value="PTE22329.1"/>
    <property type="molecule type" value="Genomic_DNA"/>
</dbReference>
<evidence type="ECO:0000313" key="3">
    <source>
        <dbReference type="Proteomes" id="UP000241010"/>
    </source>
</evidence>
<dbReference type="Proteomes" id="UP000241010">
    <property type="component" value="Unassembled WGS sequence"/>
</dbReference>
<dbReference type="SUPFAM" id="SSF52833">
    <property type="entry name" value="Thioredoxin-like"/>
    <property type="match status" value="1"/>
</dbReference>
<organism evidence="2 3">
    <name type="scientific">Cereibacter changlensis JA139</name>
    <dbReference type="NCBI Taxonomy" id="1188249"/>
    <lineage>
        <taxon>Bacteria</taxon>
        <taxon>Pseudomonadati</taxon>
        <taxon>Pseudomonadota</taxon>
        <taxon>Alphaproteobacteria</taxon>
        <taxon>Rhodobacterales</taxon>
        <taxon>Paracoccaceae</taxon>
        <taxon>Cereibacter</taxon>
    </lineage>
</organism>
<dbReference type="RefSeq" id="WP_107663295.1">
    <property type="nucleotide sequence ID" value="NZ_PZKG01000024.1"/>
</dbReference>
<protein>
    <submittedName>
        <fullName evidence="2">SoxS</fullName>
    </submittedName>
</protein>
<evidence type="ECO:0000256" key="1">
    <source>
        <dbReference type="SAM" id="SignalP"/>
    </source>
</evidence>
<evidence type="ECO:0000313" key="2">
    <source>
        <dbReference type="EMBL" id="PTE22329.1"/>
    </source>
</evidence>
<reference evidence="2 3" key="1">
    <citation type="submission" date="2018-03" db="EMBL/GenBank/DDBJ databases">
        <title>Cereibacter changlensis.</title>
        <authorList>
            <person name="Meyer T.E."/>
            <person name="Miller S."/>
            <person name="Lodha T."/>
            <person name="Gandham S."/>
            <person name="Chintalapati S."/>
            <person name="Chintalapati V.R."/>
        </authorList>
    </citation>
    <scope>NUCLEOTIDE SEQUENCE [LARGE SCALE GENOMIC DNA]</scope>
    <source>
        <strain evidence="2 3">JA139</strain>
    </source>
</reference>
<dbReference type="InterPro" id="IPR036249">
    <property type="entry name" value="Thioredoxin-like_sf"/>
</dbReference>
<name>A0A2T4JWM7_9RHOB</name>
<accession>A0A2T4JWM7</accession>
<feature type="signal peptide" evidence="1">
    <location>
        <begin position="1"/>
        <end position="21"/>
    </location>
</feature>
<keyword evidence="3" id="KW-1185">Reference proteome</keyword>
<dbReference type="AlphaFoldDB" id="A0A2T4JWM7"/>